<dbReference type="EMBL" id="JAGQLL010000025">
    <property type="protein sequence ID" value="MCA9380056.1"/>
    <property type="molecule type" value="Genomic_DNA"/>
</dbReference>
<sequence>MDNIQKLIKINEYLNNRFGNDNPFQIVTRLAEETGEVAEQVNHFEKIGVKSVKHGKPNKEHLASEVRDVIIVALQIAMRYGVVDELQKSIDDYYLKYFPEKT</sequence>
<dbReference type="SUPFAM" id="SSF101386">
    <property type="entry name" value="all-alpha NTP pyrophosphatases"/>
    <property type="match status" value="1"/>
</dbReference>
<dbReference type="Gene3D" id="1.10.287.1080">
    <property type="entry name" value="MazG-like"/>
    <property type="match status" value="1"/>
</dbReference>
<dbReference type="InterPro" id="IPR004518">
    <property type="entry name" value="MazG-like_dom"/>
</dbReference>
<proteinExistence type="predicted"/>
<comment type="caution">
    <text evidence="2">The sequence shown here is derived from an EMBL/GenBank/DDBJ whole genome shotgun (WGS) entry which is preliminary data.</text>
</comment>
<reference evidence="2" key="1">
    <citation type="submission" date="2020-04" db="EMBL/GenBank/DDBJ databases">
        <authorList>
            <person name="Zhang T."/>
        </authorList>
    </citation>
    <scope>NUCLEOTIDE SEQUENCE</scope>
    <source>
        <strain evidence="2">HKST-UBA15</strain>
    </source>
</reference>
<dbReference type="Pfam" id="PF03819">
    <property type="entry name" value="MazG"/>
    <property type="match status" value="1"/>
</dbReference>
<evidence type="ECO:0000313" key="2">
    <source>
        <dbReference type="EMBL" id="MCA9380056.1"/>
    </source>
</evidence>
<feature type="domain" description="NTP pyrophosphohydrolase MazG-like" evidence="1">
    <location>
        <begin position="26"/>
        <end position="77"/>
    </location>
</feature>
<reference evidence="2" key="2">
    <citation type="journal article" date="2021" name="Microbiome">
        <title>Successional dynamics and alternative stable states in a saline activated sludge microbial community over 9 years.</title>
        <authorList>
            <person name="Wang Y."/>
            <person name="Ye J."/>
            <person name="Ju F."/>
            <person name="Liu L."/>
            <person name="Boyd J.A."/>
            <person name="Deng Y."/>
            <person name="Parks D.H."/>
            <person name="Jiang X."/>
            <person name="Yin X."/>
            <person name="Woodcroft B.J."/>
            <person name="Tyson G.W."/>
            <person name="Hugenholtz P."/>
            <person name="Polz M.F."/>
            <person name="Zhang T."/>
        </authorList>
    </citation>
    <scope>NUCLEOTIDE SEQUENCE</scope>
    <source>
        <strain evidence="2">HKST-UBA15</strain>
    </source>
</reference>
<evidence type="ECO:0000313" key="3">
    <source>
        <dbReference type="Proteomes" id="UP000745577"/>
    </source>
</evidence>
<organism evidence="2 3">
    <name type="scientific">Candidatus Dojkabacteria bacterium</name>
    <dbReference type="NCBI Taxonomy" id="2099670"/>
    <lineage>
        <taxon>Bacteria</taxon>
        <taxon>Candidatus Dojkabacteria</taxon>
    </lineage>
</organism>
<dbReference type="AlphaFoldDB" id="A0A955L102"/>
<accession>A0A955L102</accession>
<protein>
    <recommendedName>
        <fullName evidence="1">NTP pyrophosphohydrolase MazG-like domain-containing protein</fullName>
    </recommendedName>
</protein>
<gene>
    <name evidence="2" type="ORF">KC675_02650</name>
</gene>
<name>A0A955L102_9BACT</name>
<evidence type="ECO:0000259" key="1">
    <source>
        <dbReference type="Pfam" id="PF03819"/>
    </source>
</evidence>
<dbReference type="Proteomes" id="UP000745577">
    <property type="component" value="Unassembled WGS sequence"/>
</dbReference>